<protein>
    <submittedName>
        <fullName evidence="1">Uncharacterized protein</fullName>
    </submittedName>
</protein>
<name>G2D9G9_9GAMM</name>
<reference evidence="1" key="1">
    <citation type="journal article" date="2011" name="ISME J.">
        <title>The endosymbionts of the deep-sea tubeworms Riftia pachyptila and Tevnia jerichonana share an identical physiology as revealed by proteogenomic analyses.</title>
        <authorList>
            <person name="Gardebrecht A."/>
            <person name="Markert S."/>
            <person name="Felbeck H."/>
            <person name="Thuermer A."/>
            <person name="Albrecht D."/>
            <person name="Wollherr A."/>
            <person name="Kabisch J."/>
            <person name="Lehmann R."/>
            <person name="Daniel R."/>
            <person name="Liesegang H."/>
            <person name="Hecker M."/>
            <person name="Sievert S.M."/>
            <person name="Schweder T."/>
        </authorList>
    </citation>
    <scope>NUCLEOTIDE SEQUENCE [LARGE SCALE GENOMIC DNA]</scope>
</reference>
<proteinExistence type="predicted"/>
<dbReference type="Proteomes" id="UP000004491">
    <property type="component" value="Unassembled WGS sequence"/>
</dbReference>
<keyword evidence="2" id="KW-1185">Reference proteome</keyword>
<sequence>MQVMAKDLVINVMGSHLDSPNCCLSAGGVFRPLFVAWG</sequence>
<evidence type="ECO:0000313" key="1">
    <source>
        <dbReference type="EMBL" id="EGV52753.1"/>
    </source>
</evidence>
<organism evidence="1 2">
    <name type="scientific">endosymbiont of Riftia pachyptila</name>
    <name type="common">vent Ph05</name>
    <dbReference type="NCBI Taxonomy" id="1048808"/>
    <lineage>
        <taxon>Bacteria</taxon>
        <taxon>Pseudomonadati</taxon>
        <taxon>Pseudomonadota</taxon>
        <taxon>Gammaproteobacteria</taxon>
        <taxon>sulfur-oxidizing symbionts</taxon>
    </lineage>
</organism>
<comment type="caution">
    <text evidence="1">The sequence shown here is derived from an EMBL/GenBank/DDBJ whole genome shotgun (WGS) entry which is preliminary data.</text>
</comment>
<dbReference type="EMBL" id="AFOC01000003">
    <property type="protein sequence ID" value="EGV52753.1"/>
    <property type="molecule type" value="Genomic_DNA"/>
</dbReference>
<evidence type="ECO:0000313" key="2">
    <source>
        <dbReference type="Proteomes" id="UP000004491"/>
    </source>
</evidence>
<dbReference type="AlphaFoldDB" id="G2D9G9"/>
<accession>G2D9G9</accession>
<gene>
    <name evidence="1" type="ORF">Rifp1Sym_ac00400</name>
</gene>